<dbReference type="GO" id="GO:0006357">
    <property type="term" value="P:regulation of transcription by RNA polymerase II"/>
    <property type="evidence" value="ECO:0007669"/>
    <property type="project" value="TreeGrafter"/>
</dbReference>
<evidence type="ECO:0000256" key="4">
    <source>
        <dbReference type="ARBA" id="ARBA00022771"/>
    </source>
</evidence>
<keyword evidence="7" id="KW-0539">Nucleus</keyword>
<dbReference type="EMBL" id="ML993593">
    <property type="protein sequence ID" value="KAF2167367.1"/>
    <property type="molecule type" value="Genomic_DNA"/>
</dbReference>
<evidence type="ECO:0000259" key="10">
    <source>
        <dbReference type="PROSITE" id="PS50157"/>
    </source>
</evidence>
<dbReference type="Gene3D" id="3.30.160.60">
    <property type="entry name" value="Classic Zinc Finger"/>
    <property type="match status" value="1"/>
</dbReference>
<keyword evidence="4 8" id="KW-0863">Zinc-finger</keyword>
<dbReference type="GO" id="GO:0003700">
    <property type="term" value="F:DNA-binding transcription factor activity"/>
    <property type="evidence" value="ECO:0007669"/>
    <property type="project" value="TreeGrafter"/>
</dbReference>
<keyword evidence="6" id="KW-0238">DNA-binding</keyword>
<reference evidence="11" key="1">
    <citation type="journal article" date="2020" name="Stud. Mycol.">
        <title>101 Dothideomycetes genomes: a test case for predicting lifestyles and emergence of pathogens.</title>
        <authorList>
            <person name="Haridas S."/>
            <person name="Albert R."/>
            <person name="Binder M."/>
            <person name="Bloem J."/>
            <person name="Labutti K."/>
            <person name="Salamov A."/>
            <person name="Andreopoulos B."/>
            <person name="Baker S."/>
            <person name="Barry K."/>
            <person name="Bills G."/>
            <person name="Bluhm B."/>
            <person name="Cannon C."/>
            <person name="Castanera R."/>
            <person name="Culley D."/>
            <person name="Daum C."/>
            <person name="Ezra D."/>
            <person name="Gonzalez J."/>
            <person name="Henrissat B."/>
            <person name="Kuo A."/>
            <person name="Liang C."/>
            <person name="Lipzen A."/>
            <person name="Lutzoni F."/>
            <person name="Magnuson J."/>
            <person name="Mondo S."/>
            <person name="Nolan M."/>
            <person name="Ohm R."/>
            <person name="Pangilinan J."/>
            <person name="Park H.-J."/>
            <person name="Ramirez L."/>
            <person name="Alfaro M."/>
            <person name="Sun H."/>
            <person name="Tritt A."/>
            <person name="Yoshinaga Y."/>
            <person name="Zwiers L.-H."/>
            <person name="Turgeon B."/>
            <person name="Goodwin S."/>
            <person name="Spatafora J."/>
            <person name="Crous P."/>
            <person name="Grigoriev I."/>
        </authorList>
    </citation>
    <scope>NUCLEOTIDE SEQUENCE</scope>
    <source>
        <strain evidence="11">ATCC 36951</strain>
    </source>
</reference>
<accession>A0A6A6CJF5</accession>
<dbReference type="GO" id="GO:0008270">
    <property type="term" value="F:zinc ion binding"/>
    <property type="evidence" value="ECO:0007669"/>
    <property type="project" value="UniProtKB-KW"/>
</dbReference>
<keyword evidence="2" id="KW-0479">Metal-binding</keyword>
<proteinExistence type="predicted"/>
<dbReference type="SUPFAM" id="SSF57667">
    <property type="entry name" value="beta-beta-alpha zinc fingers"/>
    <property type="match status" value="1"/>
</dbReference>
<keyword evidence="12" id="KW-1185">Reference proteome</keyword>
<dbReference type="InterPro" id="IPR013087">
    <property type="entry name" value="Znf_C2H2_type"/>
</dbReference>
<dbReference type="GeneID" id="54565811"/>
<protein>
    <recommendedName>
        <fullName evidence="10">C2H2-type domain-containing protein</fullName>
    </recommendedName>
</protein>
<keyword evidence="3" id="KW-0677">Repeat</keyword>
<evidence type="ECO:0000313" key="12">
    <source>
        <dbReference type="Proteomes" id="UP000799537"/>
    </source>
</evidence>
<dbReference type="Proteomes" id="UP000799537">
    <property type="component" value="Unassembled WGS sequence"/>
</dbReference>
<keyword evidence="5" id="KW-0862">Zinc</keyword>
<evidence type="ECO:0000313" key="11">
    <source>
        <dbReference type="EMBL" id="KAF2167367.1"/>
    </source>
</evidence>
<organism evidence="11 12">
    <name type="scientific">Zasmidium cellare ATCC 36951</name>
    <dbReference type="NCBI Taxonomy" id="1080233"/>
    <lineage>
        <taxon>Eukaryota</taxon>
        <taxon>Fungi</taxon>
        <taxon>Dikarya</taxon>
        <taxon>Ascomycota</taxon>
        <taxon>Pezizomycotina</taxon>
        <taxon>Dothideomycetes</taxon>
        <taxon>Dothideomycetidae</taxon>
        <taxon>Mycosphaerellales</taxon>
        <taxon>Mycosphaerellaceae</taxon>
        <taxon>Zasmidium</taxon>
    </lineage>
</organism>
<dbReference type="InterPro" id="IPR050589">
    <property type="entry name" value="Ikaros_C2H2-ZF"/>
</dbReference>
<dbReference type="OrthoDB" id="3650127at2759"/>
<dbReference type="Pfam" id="PF00096">
    <property type="entry name" value="zf-C2H2"/>
    <property type="match status" value="1"/>
</dbReference>
<dbReference type="RefSeq" id="XP_033668256.1">
    <property type="nucleotide sequence ID" value="XM_033812539.1"/>
</dbReference>
<dbReference type="PROSITE" id="PS00028">
    <property type="entry name" value="ZINC_FINGER_C2H2_1"/>
    <property type="match status" value="1"/>
</dbReference>
<feature type="domain" description="C2H2-type" evidence="10">
    <location>
        <begin position="64"/>
        <end position="94"/>
    </location>
</feature>
<evidence type="ECO:0000256" key="3">
    <source>
        <dbReference type="ARBA" id="ARBA00022737"/>
    </source>
</evidence>
<dbReference type="PROSITE" id="PS50157">
    <property type="entry name" value="ZINC_FINGER_C2H2_2"/>
    <property type="match status" value="2"/>
</dbReference>
<dbReference type="SMART" id="SM00355">
    <property type="entry name" value="ZnF_C2H2"/>
    <property type="match status" value="2"/>
</dbReference>
<dbReference type="AlphaFoldDB" id="A0A6A6CJF5"/>
<dbReference type="InterPro" id="IPR036236">
    <property type="entry name" value="Znf_C2H2_sf"/>
</dbReference>
<sequence length="389" mass="43302">MDINEITASQGTNVGQRDSTDSEATIQADHIPEPTASSRNCSLQSIDQKLQFQRSVIARTGPPFSCPLCAQTFQLKKTLIRHAKDSIANLEGSPFVCSIFDCGLRFKRKDILSRHMKSQHSAGRTLVQCPVCSQEVRPRSLKGHQATQACANARPSAATSSDQVVPTASQSDDSKEAFYSLHSYLHDILDCVLLTAWLFTTVKPWGPGEMTPALWFVQAQPPRSYEVEKLKCLFLKTLKTAVEAPDISWNGHLLDAIAIIKVITTMTEGWKYSNPHSDAYKRLAEIQIRRLSLTKDAFINSQRSQAWDSVLNQTVPENDRPKCVNIVKLILGVMRKATWDSVSRLTEDFSKPLEDAAIKAHTRSFTTMAFFQGYGSDIIEIANTAVSMH</sequence>
<dbReference type="PANTHER" id="PTHR24404:SF84">
    <property type="entry name" value="C2H2-TYPE DOMAIN-CONTAINING PROTEIN-RELATED"/>
    <property type="match status" value="1"/>
</dbReference>
<gene>
    <name evidence="11" type="ORF">M409DRAFT_53972</name>
</gene>
<dbReference type="GO" id="GO:0000978">
    <property type="term" value="F:RNA polymerase II cis-regulatory region sequence-specific DNA binding"/>
    <property type="evidence" value="ECO:0007669"/>
    <property type="project" value="TreeGrafter"/>
</dbReference>
<evidence type="ECO:0000256" key="6">
    <source>
        <dbReference type="ARBA" id="ARBA00023125"/>
    </source>
</evidence>
<evidence type="ECO:0000256" key="5">
    <source>
        <dbReference type="ARBA" id="ARBA00022833"/>
    </source>
</evidence>
<name>A0A6A6CJF5_ZASCE</name>
<evidence type="ECO:0000256" key="1">
    <source>
        <dbReference type="ARBA" id="ARBA00004123"/>
    </source>
</evidence>
<dbReference type="PANTHER" id="PTHR24404">
    <property type="entry name" value="ZINC FINGER PROTEIN"/>
    <property type="match status" value="1"/>
</dbReference>
<feature type="domain" description="C2H2-type" evidence="10">
    <location>
        <begin position="95"/>
        <end position="125"/>
    </location>
</feature>
<comment type="subcellular location">
    <subcellularLocation>
        <location evidence="1">Nucleus</location>
    </subcellularLocation>
</comment>
<evidence type="ECO:0000256" key="9">
    <source>
        <dbReference type="SAM" id="MobiDB-lite"/>
    </source>
</evidence>
<evidence type="ECO:0000256" key="7">
    <source>
        <dbReference type="ARBA" id="ARBA00023242"/>
    </source>
</evidence>
<evidence type="ECO:0000256" key="2">
    <source>
        <dbReference type="ARBA" id="ARBA00022723"/>
    </source>
</evidence>
<feature type="region of interest" description="Disordered" evidence="9">
    <location>
        <begin position="1"/>
        <end position="24"/>
    </location>
</feature>
<evidence type="ECO:0000256" key="8">
    <source>
        <dbReference type="PROSITE-ProRule" id="PRU00042"/>
    </source>
</evidence>
<dbReference type="GO" id="GO:0005634">
    <property type="term" value="C:nucleus"/>
    <property type="evidence" value="ECO:0007669"/>
    <property type="project" value="UniProtKB-SubCell"/>
</dbReference>